<keyword evidence="1" id="KW-0732">Signal</keyword>
<gene>
    <name evidence="4" type="ORF">SAMN02745119_01053</name>
</gene>
<feature type="signal peptide" evidence="1">
    <location>
        <begin position="1"/>
        <end position="19"/>
    </location>
</feature>
<accession>A0A1T4LX03</accession>
<feature type="domain" description="Peptidoglycan beta-N-acetylmuramidase NamZ N-terminal" evidence="2">
    <location>
        <begin position="41"/>
        <end position="251"/>
    </location>
</feature>
<evidence type="ECO:0000259" key="2">
    <source>
        <dbReference type="Pfam" id="PF07075"/>
    </source>
</evidence>
<dbReference type="Pfam" id="PF07075">
    <property type="entry name" value="NamZ_N"/>
    <property type="match status" value="1"/>
</dbReference>
<dbReference type="EMBL" id="FUWR01000004">
    <property type="protein sequence ID" value="SJZ59280.1"/>
    <property type="molecule type" value="Genomic_DNA"/>
</dbReference>
<dbReference type="Gene3D" id="3.90.1150.140">
    <property type="match status" value="1"/>
</dbReference>
<reference evidence="5" key="1">
    <citation type="submission" date="2017-02" db="EMBL/GenBank/DDBJ databases">
        <authorList>
            <person name="Varghese N."/>
            <person name="Submissions S."/>
        </authorList>
    </citation>
    <scope>NUCLEOTIDE SEQUENCE [LARGE SCALE GENOMIC DNA]</scope>
    <source>
        <strain evidence="5">ATCC BAA-34</strain>
    </source>
</reference>
<evidence type="ECO:0000259" key="3">
    <source>
        <dbReference type="Pfam" id="PF20732"/>
    </source>
</evidence>
<protein>
    <submittedName>
        <fullName evidence="4">Uncharacterized conserved protein YbbC, DUF1343 family</fullName>
    </submittedName>
</protein>
<dbReference type="InterPro" id="IPR008302">
    <property type="entry name" value="NamZ"/>
</dbReference>
<keyword evidence="5" id="KW-1185">Reference proteome</keyword>
<dbReference type="Proteomes" id="UP000190102">
    <property type="component" value="Unassembled WGS sequence"/>
</dbReference>
<dbReference type="STRING" id="115783.SAMN02745119_01053"/>
<evidence type="ECO:0000256" key="1">
    <source>
        <dbReference type="SAM" id="SignalP"/>
    </source>
</evidence>
<dbReference type="Pfam" id="PF20732">
    <property type="entry name" value="NamZ_C"/>
    <property type="match status" value="1"/>
</dbReference>
<dbReference type="PANTHER" id="PTHR42915:SF1">
    <property type="entry name" value="PEPTIDOGLYCAN BETA-N-ACETYLMURAMIDASE NAMZ"/>
    <property type="match status" value="1"/>
</dbReference>
<evidence type="ECO:0000313" key="4">
    <source>
        <dbReference type="EMBL" id="SJZ59280.1"/>
    </source>
</evidence>
<organism evidence="4 5">
    <name type="scientific">Trichlorobacter thiogenes</name>
    <dbReference type="NCBI Taxonomy" id="115783"/>
    <lineage>
        <taxon>Bacteria</taxon>
        <taxon>Pseudomonadati</taxon>
        <taxon>Thermodesulfobacteriota</taxon>
        <taxon>Desulfuromonadia</taxon>
        <taxon>Geobacterales</taxon>
        <taxon>Geobacteraceae</taxon>
        <taxon>Trichlorobacter</taxon>
    </lineage>
</organism>
<evidence type="ECO:0000313" key="5">
    <source>
        <dbReference type="Proteomes" id="UP000190102"/>
    </source>
</evidence>
<dbReference type="AlphaFoldDB" id="A0A1T4LX03"/>
<feature type="domain" description="Peptidoglycan beta-N-acetylmuramidase NamZ C-terminal" evidence="3">
    <location>
        <begin position="256"/>
        <end position="406"/>
    </location>
</feature>
<proteinExistence type="predicted"/>
<dbReference type="GO" id="GO:0033922">
    <property type="term" value="F:peptidoglycan beta-N-acetylmuramidase activity"/>
    <property type="evidence" value="ECO:0007669"/>
    <property type="project" value="InterPro"/>
</dbReference>
<dbReference type="RefSeq" id="WP_078789326.1">
    <property type="nucleotide sequence ID" value="NZ_FUWR01000004.1"/>
</dbReference>
<dbReference type="PANTHER" id="PTHR42915">
    <property type="entry name" value="HYPOTHETICAL 460 KDA PROTEIN IN FEUA-SIGW INTERGENIC REGION [PRECURSOR]"/>
    <property type="match status" value="1"/>
</dbReference>
<dbReference type="InterPro" id="IPR048502">
    <property type="entry name" value="NamZ_N"/>
</dbReference>
<dbReference type="PIRSF" id="PIRSF016719">
    <property type="entry name" value="UCP016719"/>
    <property type="match status" value="1"/>
</dbReference>
<sequence>MARLLIVLCLLLSAADSFAGVIPGIDILARRNFDLLQGKRVGLITNNTGRTLNGSSSIDLLAQAPGVKLVALFSPEHGIRGDSDVKLSSATDQRTGLPIYSLYGKTCRPTAEMITGIQVLVFDIQDIGARFYTYIGTLHHALLAAKQQGIPLVVLDRPNPLGGIAVEGAVPDAGEISRRIAADKTGCRSLTVTHPIPTRHSLTVGELARLINAEAKINANLQVVSMEGWKRELLWQETGLAWINPSPNMKDPIAALLYSGFGPLEATNLSVARGTDKPFHKYGAPWLDPTAVLKNLPNLPGLKFSATSFTPTAPGHTYQGKLCNGIEVTITDLNVANLPLAGLYLVRAIQQTHPKQYHVAGGFYGMLGDNQAWKMLRDGASPEQVMARWRGGIEQFRKLRETYLLY</sequence>
<dbReference type="InterPro" id="IPR048503">
    <property type="entry name" value="NamZ_C"/>
</dbReference>
<name>A0A1T4LX03_9BACT</name>
<dbReference type="Gene3D" id="3.40.50.12170">
    <property type="entry name" value="Uncharacterised protein PF07075, DUF1343"/>
    <property type="match status" value="1"/>
</dbReference>
<dbReference type="OrthoDB" id="5705574at2"/>
<feature type="chain" id="PRO_5012097486" evidence="1">
    <location>
        <begin position="20"/>
        <end position="406"/>
    </location>
</feature>